<dbReference type="InterPro" id="IPR029044">
    <property type="entry name" value="Nucleotide-diphossugar_trans"/>
</dbReference>
<protein>
    <recommendedName>
        <fullName evidence="3">Glycosyl transferase</fullName>
    </recommendedName>
</protein>
<keyword evidence="2" id="KW-1185">Reference proteome</keyword>
<dbReference type="EMBL" id="BLLH01000002">
    <property type="protein sequence ID" value="GFH40304.1"/>
    <property type="molecule type" value="Genomic_DNA"/>
</dbReference>
<proteinExistence type="predicted"/>
<dbReference type="Pfam" id="PF01501">
    <property type="entry name" value="Glyco_transf_8"/>
    <property type="match status" value="1"/>
</dbReference>
<dbReference type="AlphaFoldDB" id="A0A6A0B7I3"/>
<evidence type="ECO:0000313" key="2">
    <source>
        <dbReference type="Proteomes" id="UP000475928"/>
    </source>
</evidence>
<organism evidence="1 2">
    <name type="scientific">Pseudolactococcus insecticola</name>
    <dbReference type="NCBI Taxonomy" id="2709158"/>
    <lineage>
        <taxon>Bacteria</taxon>
        <taxon>Bacillati</taxon>
        <taxon>Bacillota</taxon>
        <taxon>Bacilli</taxon>
        <taxon>Lactobacillales</taxon>
        <taxon>Streptococcaceae</taxon>
        <taxon>Pseudolactococcus</taxon>
    </lineage>
</organism>
<dbReference type="SUPFAM" id="SSF53448">
    <property type="entry name" value="Nucleotide-diphospho-sugar transferases"/>
    <property type="match status" value="1"/>
</dbReference>
<dbReference type="Gene3D" id="3.90.550.10">
    <property type="entry name" value="Spore Coat Polysaccharide Biosynthesis Protein SpsA, Chain A"/>
    <property type="match status" value="1"/>
</dbReference>
<evidence type="ECO:0008006" key="3">
    <source>
        <dbReference type="Google" id="ProtNLM"/>
    </source>
</evidence>
<reference evidence="1 2" key="1">
    <citation type="submission" date="2020-02" db="EMBL/GenBank/DDBJ databases">
        <title>Draft genome sequence of Lactococcus sp. Hs20B0-1.</title>
        <authorList>
            <person name="Noda S."/>
            <person name="Yuki M."/>
            <person name="Ohkuma M."/>
        </authorList>
    </citation>
    <scope>NUCLEOTIDE SEQUENCE [LARGE SCALE GENOMIC DNA]</scope>
    <source>
        <strain evidence="1 2">Hs20B0-1</strain>
    </source>
</reference>
<comment type="caution">
    <text evidence="1">The sequence shown here is derived from an EMBL/GenBank/DDBJ whole genome shotgun (WGS) entry which is preliminary data.</text>
</comment>
<sequence>MELTKNMAKQKINLIGRGNSPHFAMAPTFLVNFFELHKDFDVTFYAFSDFIDEAYLKDIEKVTKRYGQNYVYIQIDAHELDFLKNGKAMLKWWPIQVYHPFLAGKYMPETVDRAMYFDFDILFFGDISDVYFEDFEDNFFIGISEDQERKDHHLSEDDLRRGYLINNGIIILNVAKLRENHVDGNYLKPFVEELYAKPAVEFAGLDVAFVADQGLIPYIFHEQIKILKTADVLHMVHMPEKNQAKIVHLLDRAYQSHKAQLQDIFTAPDFEYIYTYQRYKIKAKMITDDLKAGQVFDIFDKALTKGIDSIDFILTPQSYNITHWRRLDSAYLTSYRLLRTNGIGRLNFRFSNHFKKETGTYRVTMTVKASNDVKGFGLVGHTTSAKVKRMASVDMIKDEPVSLTAEVDVVSDYSGFGISSYNVPKDTVIDIIALRIEKV</sequence>
<dbReference type="GO" id="GO:0016757">
    <property type="term" value="F:glycosyltransferase activity"/>
    <property type="evidence" value="ECO:0007669"/>
    <property type="project" value="InterPro"/>
</dbReference>
<dbReference type="InterPro" id="IPR002495">
    <property type="entry name" value="Glyco_trans_8"/>
</dbReference>
<dbReference type="Proteomes" id="UP000475928">
    <property type="component" value="Unassembled WGS sequence"/>
</dbReference>
<accession>A0A6A0B7I3</accession>
<name>A0A6A0B7I3_9LACT</name>
<evidence type="ECO:0000313" key="1">
    <source>
        <dbReference type="EMBL" id="GFH40304.1"/>
    </source>
</evidence>
<gene>
    <name evidence="1" type="ORF">Hs20B_07020</name>
</gene>